<dbReference type="AlphaFoldDB" id="A0A151TDJ5"/>
<dbReference type="PANTHER" id="PTHR46033">
    <property type="entry name" value="PROTEIN MAIN-LIKE 2"/>
    <property type="match status" value="1"/>
</dbReference>
<organism evidence="2 3">
    <name type="scientific">Cajanus cajan</name>
    <name type="common">Pigeon pea</name>
    <name type="synonym">Cajanus indicus</name>
    <dbReference type="NCBI Taxonomy" id="3821"/>
    <lineage>
        <taxon>Eukaryota</taxon>
        <taxon>Viridiplantae</taxon>
        <taxon>Streptophyta</taxon>
        <taxon>Embryophyta</taxon>
        <taxon>Tracheophyta</taxon>
        <taxon>Spermatophyta</taxon>
        <taxon>Magnoliopsida</taxon>
        <taxon>eudicotyledons</taxon>
        <taxon>Gunneridae</taxon>
        <taxon>Pentapetalae</taxon>
        <taxon>rosids</taxon>
        <taxon>fabids</taxon>
        <taxon>Fabales</taxon>
        <taxon>Fabaceae</taxon>
        <taxon>Papilionoideae</taxon>
        <taxon>50 kb inversion clade</taxon>
        <taxon>NPAAA clade</taxon>
        <taxon>indigoferoid/millettioid clade</taxon>
        <taxon>Phaseoleae</taxon>
        <taxon>Cajanus</taxon>
    </lineage>
</organism>
<dbReference type="Pfam" id="PF10536">
    <property type="entry name" value="PMD"/>
    <property type="match status" value="1"/>
</dbReference>
<dbReference type="EMBL" id="CM003608">
    <property type="protein sequence ID" value="KYP65130.1"/>
    <property type="molecule type" value="Genomic_DNA"/>
</dbReference>
<dbReference type="PANTHER" id="PTHR46033:SF62">
    <property type="entry name" value="AMINOTRANSFERASE-LIKE PLANT MOBILE DOMAIN-CONTAINING PROTEIN"/>
    <property type="match status" value="1"/>
</dbReference>
<evidence type="ECO:0000313" key="2">
    <source>
        <dbReference type="EMBL" id="KYP65130.1"/>
    </source>
</evidence>
<dbReference type="Gramene" id="C.cajan_11035.t">
    <property type="protein sequence ID" value="C.cajan_11035.t"/>
    <property type="gene ID" value="C.cajan_11035"/>
</dbReference>
<feature type="domain" description="Aminotransferase-like plant mobile" evidence="1">
    <location>
        <begin position="18"/>
        <end position="127"/>
    </location>
</feature>
<protein>
    <submittedName>
        <fullName evidence="2">Serine/threonine protein phosphatase 7 long form isogeny</fullName>
    </submittedName>
</protein>
<dbReference type="Proteomes" id="UP000075243">
    <property type="component" value="Chromosome 6"/>
</dbReference>
<keyword evidence="3" id="KW-1185">Reference proteome</keyword>
<accession>A0A151TDJ5</accession>
<proteinExistence type="predicted"/>
<evidence type="ECO:0000259" key="1">
    <source>
        <dbReference type="Pfam" id="PF10536"/>
    </source>
</evidence>
<gene>
    <name evidence="2" type="ORF">KK1_011359</name>
</gene>
<reference evidence="2 3" key="1">
    <citation type="journal article" date="2012" name="Nat. Biotechnol.">
        <title>Draft genome sequence of pigeonpea (Cajanus cajan), an orphan legume crop of resource-poor farmers.</title>
        <authorList>
            <person name="Varshney R.K."/>
            <person name="Chen W."/>
            <person name="Li Y."/>
            <person name="Bharti A.K."/>
            <person name="Saxena R.K."/>
            <person name="Schlueter J.A."/>
            <person name="Donoghue M.T."/>
            <person name="Azam S."/>
            <person name="Fan G."/>
            <person name="Whaley A.M."/>
            <person name="Farmer A.D."/>
            <person name="Sheridan J."/>
            <person name="Iwata A."/>
            <person name="Tuteja R."/>
            <person name="Penmetsa R.V."/>
            <person name="Wu W."/>
            <person name="Upadhyaya H.D."/>
            <person name="Yang S.P."/>
            <person name="Shah T."/>
            <person name="Saxena K.B."/>
            <person name="Michael T."/>
            <person name="McCombie W.R."/>
            <person name="Yang B."/>
            <person name="Zhang G."/>
            <person name="Yang H."/>
            <person name="Wang J."/>
            <person name="Spillane C."/>
            <person name="Cook D.R."/>
            <person name="May G.D."/>
            <person name="Xu X."/>
            <person name="Jackson S.A."/>
        </authorList>
    </citation>
    <scope>NUCLEOTIDE SEQUENCE [LARGE SCALE GENOMIC DNA]</scope>
    <source>
        <strain evidence="3">cv. Asha</strain>
    </source>
</reference>
<dbReference type="InterPro" id="IPR044824">
    <property type="entry name" value="MAIN-like"/>
</dbReference>
<dbReference type="GO" id="GO:0010073">
    <property type="term" value="P:meristem maintenance"/>
    <property type="evidence" value="ECO:0007669"/>
    <property type="project" value="InterPro"/>
</dbReference>
<evidence type="ECO:0000313" key="3">
    <source>
        <dbReference type="Proteomes" id="UP000075243"/>
    </source>
</evidence>
<sequence length="128" mass="14956">MLKVHLFVYVPLEKIRCLHALIKCWRLETHTFHMSFGKCTITLEDVAILLGLKVSSLPITGYTTMDWVGLVERIWGITPPNQQQLECYTKAFILRIIDGYLLTYHSSSFVYLRYLAMLKDFDDYGRMS</sequence>
<dbReference type="InterPro" id="IPR019557">
    <property type="entry name" value="AminoTfrase-like_pln_mobile"/>
</dbReference>
<name>A0A151TDJ5_CAJCA</name>